<organism evidence="5">
    <name type="scientific">Carrot red leaf virus</name>
    <dbReference type="NCBI Taxonomy" id="66200"/>
    <lineage>
        <taxon>Viruses</taxon>
        <taxon>Riboviria</taxon>
        <taxon>Orthornavirae</taxon>
        <taxon>Pisuviricota</taxon>
        <taxon>Pisoniviricetes</taxon>
        <taxon>Sobelivirales</taxon>
        <taxon>Solemoviridae</taxon>
        <taxon>Polerovirus</taxon>
        <taxon>Polerovirus CTRLV</taxon>
    </lineage>
</organism>
<dbReference type="EMBL" id="KF533717">
    <property type="protein sequence ID" value="AHA85550.1"/>
    <property type="molecule type" value="Genomic_RNA"/>
</dbReference>
<dbReference type="GO" id="GO:0019028">
    <property type="term" value="C:viral capsid"/>
    <property type="evidence" value="ECO:0007669"/>
    <property type="project" value="UniProtKB-KW"/>
</dbReference>
<evidence type="ECO:0000256" key="4">
    <source>
        <dbReference type="SAM" id="MobiDB-lite"/>
    </source>
</evidence>
<comment type="subcellular location">
    <subcellularLocation>
        <location evidence="1">Virion</location>
    </subcellularLocation>
</comment>
<reference evidence="5" key="1">
    <citation type="journal article" date="2014" name="PLoS ONE">
        <title>Carrot yellow leaf virus Is Associated with Carrot Internal Necrosis.</title>
        <authorList>
            <person name="Adams I.P."/>
            <person name="Skelton A."/>
            <person name="Macarthur R."/>
            <person name="Hodges T."/>
            <person name="Hinds H."/>
            <person name="Flint L."/>
            <person name="Nath P.D."/>
            <person name="Boonham N."/>
            <person name="Fox A."/>
        </authorList>
    </citation>
    <scope>NUCLEOTIDE SEQUENCE</scope>
    <source>
        <strain evidence="5">CaRLV_H6</strain>
    </source>
</reference>
<name>A0A0A0P5T3_9VIRU</name>
<dbReference type="PRINTS" id="PR00915">
    <property type="entry name" value="LUTEOGP1COAT"/>
</dbReference>
<keyword evidence="3" id="KW-0946">Virion</keyword>
<feature type="region of interest" description="Disordered" evidence="4">
    <location>
        <begin position="39"/>
        <end position="69"/>
    </location>
</feature>
<dbReference type="InterPro" id="IPR001517">
    <property type="entry name" value="Luteo_coat"/>
</dbReference>
<evidence type="ECO:0000313" key="5">
    <source>
        <dbReference type="EMBL" id="AHA85550.1"/>
    </source>
</evidence>
<evidence type="ECO:0000256" key="3">
    <source>
        <dbReference type="ARBA" id="ARBA00022844"/>
    </source>
</evidence>
<proteinExistence type="predicted"/>
<dbReference type="Pfam" id="PF00894">
    <property type="entry name" value="Luteo_coat"/>
    <property type="match status" value="1"/>
</dbReference>
<sequence length="208" mass="22971">MATYGLTKRATGIKPMVVVNTPSRRPRRRTRTKPIVVVQTARTGRRRRRRRGRGSSNPRTMGGSGGGISSQKFVFSKDNIAGSSGGVLTFGKDLSDHPAFSNGLLKAFHQYKITNMRVRYISEAPSTAGGSISYELDPSCELDKLSSTIYKFGVLKNGQASWSAEKINGKEWHSSSENQFRFLWKGNGGNSTVGSFEIHYTCLFQNPK</sequence>
<accession>A0A0A0P5T3</accession>
<feature type="compositionally biased region" description="Basic residues" evidence="4">
    <location>
        <begin position="43"/>
        <end position="53"/>
    </location>
</feature>
<evidence type="ECO:0000256" key="1">
    <source>
        <dbReference type="ARBA" id="ARBA00004328"/>
    </source>
</evidence>
<dbReference type="GO" id="GO:0005198">
    <property type="term" value="F:structural molecule activity"/>
    <property type="evidence" value="ECO:0007669"/>
    <property type="project" value="InterPro"/>
</dbReference>
<dbReference type="SUPFAM" id="SSF88633">
    <property type="entry name" value="Positive stranded ssRNA viruses"/>
    <property type="match status" value="1"/>
</dbReference>
<evidence type="ECO:0000256" key="2">
    <source>
        <dbReference type="ARBA" id="ARBA00022561"/>
    </source>
</evidence>
<keyword evidence="2" id="KW-0167">Capsid protein</keyword>
<protein>
    <submittedName>
        <fullName evidence="5">p3</fullName>
    </submittedName>
</protein>